<reference evidence="3" key="2">
    <citation type="submission" date="2021-09" db="EMBL/GenBank/DDBJ databases">
        <authorList>
            <person name="Gilroy R."/>
        </authorList>
    </citation>
    <scope>NUCLEOTIDE SEQUENCE</scope>
    <source>
        <strain evidence="3">CHK171-7178</strain>
    </source>
</reference>
<comment type="caution">
    <text evidence="3">The sequence shown here is derived from an EMBL/GenBank/DDBJ whole genome shotgun (WGS) entry which is preliminary data.</text>
</comment>
<evidence type="ECO:0000259" key="2">
    <source>
        <dbReference type="Pfam" id="PF03432"/>
    </source>
</evidence>
<proteinExistence type="predicted"/>
<feature type="region of interest" description="Disordered" evidence="1">
    <location>
        <begin position="312"/>
        <end position="356"/>
    </location>
</feature>
<evidence type="ECO:0000313" key="3">
    <source>
        <dbReference type="EMBL" id="HJF33113.1"/>
    </source>
</evidence>
<feature type="compositionally biased region" description="Low complexity" evidence="1">
    <location>
        <begin position="343"/>
        <end position="356"/>
    </location>
</feature>
<sequence>MAITTITSTKNGKGSIDYVLKGRTEDKKASEERTLAIRGHNLDPTRAAEQMAAVWRNFGKDDGNTIQTYRIIQSFRETDFHKDNYEDIEKANEIGLALAEKLYPNRQALIVTQADGEGGKVHNHIIVNSVEPVTGKSLRGIETSWEKTISKANDDILKEYEIKALERDTLRDVAYSRSELSIIIDKTASWKDTIRDAVEDSMSDIKVTSIDDLKEKLQSDYDIELKLRGKTITYSGTFNTSKDEENPKFIERKVRATKLGKNYGLEALEYGFRENEKQRKTTSKLSTIERIETTRKDGAAVQLGKSNARKIDEGESFTVGAKSNSRSTRDDKSESKSVDERSTTASTNKSTNNDTSAIVAERIRALQERNQQLEAEQEQRKLEQIEQQNKRIEHERRRAEQTRISKQNRSNRRGQDGPSL</sequence>
<dbReference type="Pfam" id="PF03432">
    <property type="entry name" value="Relaxase"/>
    <property type="match status" value="1"/>
</dbReference>
<accession>A0A921G154</accession>
<organism evidence="3 4">
    <name type="scientific">Sporosarcina psychrophila</name>
    <name type="common">Bacillus psychrophilus</name>
    <dbReference type="NCBI Taxonomy" id="1476"/>
    <lineage>
        <taxon>Bacteria</taxon>
        <taxon>Bacillati</taxon>
        <taxon>Bacillota</taxon>
        <taxon>Bacilli</taxon>
        <taxon>Bacillales</taxon>
        <taxon>Caryophanaceae</taxon>
        <taxon>Sporosarcina</taxon>
    </lineage>
</organism>
<dbReference type="InterPro" id="IPR005094">
    <property type="entry name" value="Endonuclease_MobA/VirD2"/>
</dbReference>
<feature type="compositionally biased region" description="Basic and acidic residues" evidence="1">
    <location>
        <begin position="377"/>
        <end position="403"/>
    </location>
</feature>
<dbReference type="AlphaFoldDB" id="A0A921G154"/>
<feature type="domain" description="MobA/VirD2-like nuclease" evidence="2">
    <location>
        <begin position="27"/>
        <end position="161"/>
    </location>
</feature>
<protein>
    <submittedName>
        <fullName evidence="3">Relaxase/mobilization nuclease domain-containing protein</fullName>
    </submittedName>
</protein>
<gene>
    <name evidence="3" type="ORF">K8V56_15235</name>
</gene>
<feature type="compositionally biased region" description="Basic and acidic residues" evidence="1">
    <location>
        <begin position="327"/>
        <end position="342"/>
    </location>
</feature>
<dbReference type="EMBL" id="DYWT01000243">
    <property type="protein sequence ID" value="HJF33113.1"/>
    <property type="molecule type" value="Genomic_DNA"/>
</dbReference>
<name>A0A921G154_SPOPS</name>
<evidence type="ECO:0000313" key="4">
    <source>
        <dbReference type="Proteomes" id="UP000698173"/>
    </source>
</evidence>
<evidence type="ECO:0000256" key="1">
    <source>
        <dbReference type="SAM" id="MobiDB-lite"/>
    </source>
</evidence>
<dbReference type="Proteomes" id="UP000698173">
    <property type="component" value="Unassembled WGS sequence"/>
</dbReference>
<feature type="region of interest" description="Disordered" evidence="1">
    <location>
        <begin position="370"/>
        <end position="420"/>
    </location>
</feature>
<reference evidence="3" key="1">
    <citation type="journal article" date="2021" name="PeerJ">
        <title>Extensive microbial diversity within the chicken gut microbiome revealed by metagenomics and culture.</title>
        <authorList>
            <person name="Gilroy R."/>
            <person name="Ravi A."/>
            <person name="Getino M."/>
            <person name="Pursley I."/>
            <person name="Horton D.L."/>
            <person name="Alikhan N.F."/>
            <person name="Baker D."/>
            <person name="Gharbi K."/>
            <person name="Hall N."/>
            <person name="Watson M."/>
            <person name="Adriaenssens E.M."/>
            <person name="Foster-Nyarko E."/>
            <person name="Jarju S."/>
            <person name="Secka A."/>
            <person name="Antonio M."/>
            <person name="Oren A."/>
            <person name="Chaudhuri R.R."/>
            <person name="La Ragione R."/>
            <person name="Hildebrand F."/>
            <person name="Pallen M.J."/>
        </authorList>
    </citation>
    <scope>NUCLEOTIDE SEQUENCE</scope>
    <source>
        <strain evidence="3">CHK171-7178</strain>
    </source>
</reference>